<dbReference type="EMBL" id="CP090895">
    <property type="protein sequence ID" value="ULT91654.1"/>
    <property type="molecule type" value="Genomic_DNA"/>
</dbReference>
<accession>A0AAE9AC03</accession>
<proteinExistence type="predicted"/>
<dbReference type="PANTHER" id="PTHR24416:SF503">
    <property type="entry name" value="PROTEIN KINASE DOMAIN-CONTAINING PROTEIN-RELATED"/>
    <property type="match status" value="1"/>
</dbReference>
<dbReference type="FunFam" id="3.30.200.20:FF:001230">
    <property type="entry name" value="Non-specific protein-tyrosine kinase"/>
    <property type="match status" value="1"/>
</dbReference>
<dbReference type="Gene3D" id="3.30.200.20">
    <property type="entry name" value="Phosphorylase Kinase, domain 1"/>
    <property type="match status" value="1"/>
</dbReference>
<dbReference type="GO" id="GO:0005524">
    <property type="term" value="F:ATP binding"/>
    <property type="evidence" value="ECO:0007669"/>
    <property type="project" value="InterPro"/>
</dbReference>
<evidence type="ECO:0000313" key="2">
    <source>
        <dbReference type="EMBL" id="ULT91654.1"/>
    </source>
</evidence>
<dbReference type="InterPro" id="IPR050122">
    <property type="entry name" value="RTK"/>
</dbReference>
<evidence type="ECO:0000313" key="3">
    <source>
        <dbReference type="Proteomes" id="UP000827892"/>
    </source>
</evidence>
<dbReference type="Proteomes" id="UP000827892">
    <property type="component" value="Chromosome V"/>
</dbReference>
<dbReference type="GO" id="GO:0004672">
    <property type="term" value="F:protein kinase activity"/>
    <property type="evidence" value="ECO:0007669"/>
    <property type="project" value="InterPro"/>
</dbReference>
<organism evidence="2 3">
    <name type="scientific">Caenorhabditis briggsae</name>
    <dbReference type="NCBI Taxonomy" id="6238"/>
    <lineage>
        <taxon>Eukaryota</taxon>
        <taxon>Metazoa</taxon>
        <taxon>Ecdysozoa</taxon>
        <taxon>Nematoda</taxon>
        <taxon>Chromadorea</taxon>
        <taxon>Rhabditida</taxon>
        <taxon>Rhabditina</taxon>
        <taxon>Rhabditomorpha</taxon>
        <taxon>Rhabditoidea</taxon>
        <taxon>Rhabditidae</taxon>
        <taxon>Peloderinae</taxon>
        <taxon>Caenorhabditis</taxon>
    </lineage>
</organism>
<dbReference type="AlphaFoldDB" id="A0AAE9AC03"/>
<dbReference type="InterPro" id="IPR001245">
    <property type="entry name" value="Ser-Thr/Tyr_kinase_cat_dom"/>
</dbReference>
<dbReference type="FunFam" id="1.10.510.10:FF:001588">
    <property type="entry name" value="Protein CBG04908"/>
    <property type="match status" value="1"/>
</dbReference>
<dbReference type="PANTHER" id="PTHR24416">
    <property type="entry name" value="TYROSINE-PROTEIN KINASE RECEPTOR"/>
    <property type="match status" value="1"/>
</dbReference>
<dbReference type="PROSITE" id="PS00109">
    <property type="entry name" value="PROTEIN_KINASE_TYR"/>
    <property type="match status" value="1"/>
</dbReference>
<sequence length="446" mass="51467">MTNNVKEPPVSITDEPRPQSFTIDEKDLEFLVIIENGDFGTVKKAIVTKKNSGTQLNVLIKYNDRPHDNSQFKHLLNERDILCSLDSHPNIVSLIGLVPARNWIILEYADGGNLVSYLRRHLEVFKDQIVYSSSGNLKGYMNFTNPPCKTDELKRAEMSDDLHSLCTIDLFAFAYQIANGMKYLASVKCTHRDLCLSNILLTNRKTIRIGDFRLARKTEESGYYRIVKQVESLRLLWTAPETIEKNTSNEKSDVWSFAVCLHEMFSLGEAPDAGVRFEDFHVFLKSGGRFNEPAYCPPRIYTFMLWCWKMDPEKRPTFSECFDFFCTNINSYDIHMTKRIDEKLKTDLKMQENQKNWARAKEPPASITDGPRPHLFSLDVELEFLVIIRCGRLDTTKATLTNDSSETQLNALIKYSDRSHDTNHFKHILNERYPSECSQLDWLGSN</sequence>
<dbReference type="SUPFAM" id="SSF56112">
    <property type="entry name" value="Protein kinase-like (PK-like)"/>
    <property type="match status" value="1"/>
</dbReference>
<dbReference type="PROSITE" id="PS50011">
    <property type="entry name" value="PROTEIN_KINASE_DOM"/>
    <property type="match status" value="1"/>
</dbReference>
<protein>
    <recommendedName>
        <fullName evidence="1">Protein kinase domain-containing protein</fullName>
    </recommendedName>
</protein>
<dbReference type="InterPro" id="IPR000719">
    <property type="entry name" value="Prot_kinase_dom"/>
</dbReference>
<name>A0AAE9AC03_CAEBR</name>
<dbReference type="Pfam" id="PF07714">
    <property type="entry name" value="PK_Tyr_Ser-Thr"/>
    <property type="match status" value="1"/>
</dbReference>
<reference evidence="2 3" key="1">
    <citation type="submission" date="2022-02" db="EMBL/GenBank/DDBJ databases">
        <title>Chromosome-level reference genomes for two strains of Caenorhabditis briggsae: an improved platform for comparative genomics.</title>
        <authorList>
            <person name="Stevens L."/>
            <person name="Andersen E.C."/>
        </authorList>
    </citation>
    <scope>NUCLEOTIDE SEQUENCE [LARGE SCALE GENOMIC DNA]</scope>
    <source>
        <strain evidence="2">QX1410_ONT</strain>
        <tissue evidence="2">Whole-organism</tissue>
    </source>
</reference>
<feature type="domain" description="Protein kinase" evidence="1">
    <location>
        <begin position="28"/>
        <end position="325"/>
    </location>
</feature>
<evidence type="ECO:0000259" key="1">
    <source>
        <dbReference type="PROSITE" id="PS50011"/>
    </source>
</evidence>
<dbReference type="Gene3D" id="1.10.510.10">
    <property type="entry name" value="Transferase(Phosphotransferase) domain 1"/>
    <property type="match status" value="1"/>
</dbReference>
<dbReference type="InterPro" id="IPR008266">
    <property type="entry name" value="Tyr_kinase_AS"/>
</dbReference>
<gene>
    <name evidence="2" type="ORF">L3Y34_009351</name>
</gene>
<dbReference type="InterPro" id="IPR011009">
    <property type="entry name" value="Kinase-like_dom_sf"/>
</dbReference>
<dbReference type="PRINTS" id="PR00109">
    <property type="entry name" value="TYRKINASE"/>
</dbReference>
<dbReference type="CDD" id="cd00192">
    <property type="entry name" value="PTKc"/>
    <property type="match status" value="1"/>
</dbReference>